<protein>
    <submittedName>
        <fullName evidence="1">Uncharacterized protein</fullName>
    </submittedName>
</protein>
<keyword evidence="2" id="KW-1185">Reference proteome</keyword>
<organism evidence="1 2">
    <name type="scientific">Thalassorhabdus alkalitolerans</name>
    <dbReference type="NCBI Taxonomy" id="2282697"/>
    <lineage>
        <taxon>Bacteria</taxon>
        <taxon>Bacillati</taxon>
        <taxon>Bacillota</taxon>
        <taxon>Bacilli</taxon>
        <taxon>Bacillales</taxon>
        <taxon>Bacillaceae</taxon>
        <taxon>Thalassorhabdus</taxon>
    </lineage>
</organism>
<sequence length="198" mass="21275">MGVRPIHCPRCKSKRCSCNNTIRFNPTIEVNPVINISPAPVNGNGGQGLLTEFQVDQPLTTTVHPGIQIPGVSTPSDLPTDGLEIATISVNVDNISSRVWMTGTVGWSASSGVPDVVFAITRTRPAGTEELIFTTEQEGESPNPDTFTSSFTFVDETPILTQGPQLVQYRLRVGTLDDNAYIRGPIILTGAEIRANTP</sequence>
<dbReference type="Proteomes" id="UP001596142">
    <property type="component" value="Unassembled WGS sequence"/>
</dbReference>
<gene>
    <name evidence="1" type="ORF">ACFPU1_12840</name>
</gene>
<comment type="caution">
    <text evidence="1">The sequence shown here is derived from an EMBL/GenBank/DDBJ whole genome shotgun (WGS) entry which is preliminary data.</text>
</comment>
<dbReference type="EMBL" id="JBHSOZ010000005">
    <property type="protein sequence ID" value="MFC5713671.1"/>
    <property type="molecule type" value="Genomic_DNA"/>
</dbReference>
<proteinExistence type="predicted"/>
<dbReference type="RefSeq" id="WP_385941743.1">
    <property type="nucleotide sequence ID" value="NZ_JBHSOZ010000005.1"/>
</dbReference>
<reference evidence="2" key="1">
    <citation type="journal article" date="2019" name="Int. J. Syst. Evol. Microbiol.">
        <title>The Global Catalogue of Microorganisms (GCM) 10K type strain sequencing project: providing services to taxonomists for standard genome sequencing and annotation.</title>
        <authorList>
            <consortium name="The Broad Institute Genomics Platform"/>
            <consortium name="The Broad Institute Genome Sequencing Center for Infectious Disease"/>
            <person name="Wu L."/>
            <person name="Ma J."/>
        </authorList>
    </citation>
    <scope>NUCLEOTIDE SEQUENCE [LARGE SCALE GENOMIC DNA]</scope>
    <source>
        <strain evidence="2">CECT 7184</strain>
    </source>
</reference>
<name>A0ABW0YNE0_9BACI</name>
<evidence type="ECO:0000313" key="2">
    <source>
        <dbReference type="Proteomes" id="UP001596142"/>
    </source>
</evidence>
<accession>A0ABW0YNE0</accession>
<evidence type="ECO:0000313" key="1">
    <source>
        <dbReference type="EMBL" id="MFC5713671.1"/>
    </source>
</evidence>